<keyword evidence="4" id="KW-1185">Reference proteome</keyword>
<dbReference type="EMBL" id="CAWYQH010000002">
    <property type="protein sequence ID" value="CAK8673359.1"/>
    <property type="molecule type" value="Genomic_DNA"/>
</dbReference>
<comment type="caution">
    <text evidence="3">The sequence shown here is derived from an EMBL/GenBank/DDBJ whole genome shotgun (WGS) entry which is preliminary data.</text>
</comment>
<evidence type="ECO:0000256" key="1">
    <source>
        <dbReference type="SAM" id="Coils"/>
    </source>
</evidence>
<feature type="region of interest" description="Disordered" evidence="2">
    <location>
        <begin position="497"/>
        <end position="521"/>
    </location>
</feature>
<accession>A0ABP0F0X0</accession>
<feature type="compositionally biased region" description="Basic residues" evidence="2">
    <location>
        <begin position="51"/>
        <end position="70"/>
    </location>
</feature>
<evidence type="ECO:0000313" key="3">
    <source>
        <dbReference type="EMBL" id="CAK8673359.1"/>
    </source>
</evidence>
<evidence type="ECO:0000256" key="2">
    <source>
        <dbReference type="SAM" id="MobiDB-lite"/>
    </source>
</evidence>
<gene>
    <name evidence="3" type="ORF">CVLEPA_LOCUS3155</name>
</gene>
<organism evidence="3 4">
    <name type="scientific">Clavelina lepadiformis</name>
    <name type="common">Light-bulb sea squirt</name>
    <name type="synonym">Ascidia lepadiformis</name>
    <dbReference type="NCBI Taxonomy" id="159417"/>
    <lineage>
        <taxon>Eukaryota</taxon>
        <taxon>Metazoa</taxon>
        <taxon>Chordata</taxon>
        <taxon>Tunicata</taxon>
        <taxon>Ascidiacea</taxon>
        <taxon>Aplousobranchia</taxon>
        <taxon>Clavelinidae</taxon>
        <taxon>Clavelina</taxon>
    </lineage>
</organism>
<feature type="coiled-coil region" evidence="1">
    <location>
        <begin position="189"/>
        <end position="230"/>
    </location>
</feature>
<name>A0ABP0F0X0_CLALP</name>
<sequence length="566" mass="64731">MKSIKDEELEYKDKQLAFVLSELKAKEELVQKMKNLPNDDDADLHGSVGGRRNRTKSRKSRKETVSVKKRSAICASSPNLKLDVTDPEFAHKDEMMRRPISISSTRLFSRHSNSKTRLLLPIFQEFPGVKDTTADRIPDLPPGGQGAENVLSEDPPATPSVSMTPPEASPSNARRMGHGPSSKILSKEFTQMVNELKESERARAELETEVDELERELEIQDARFEKVSQDAKRQHRIQMLMEEEKSKSGTSKLYTEYLNVENIINKYKWDLAVLFEKSLMDDASKLAKSAYYYNAPTNPSDFVASAQTTNERLQEAFDSLLRAVSLGMQSMQKSQAEIRRAAEEKVGKETSNHIKVLTEKLKIISDMQEKIDSYQERFEKLQSDHEECLKQNARLKEQKKELFESKNKLLVQLREYEDEIMKHYNAGMRRKTYVPQDDNPMTKEALEVVLNYAKDQNNKLQHRLAETEQLLEKEKTSRGRMEKAFFMQQGNVHLPRGNIALEGSSPLSSSRKRQDQPAASQKEDGLFPVFCSFSFRLIGCSSKSDYICTVTSENSDRKICSNFVQT</sequence>
<keyword evidence="1" id="KW-0175">Coiled coil</keyword>
<feature type="region of interest" description="Disordered" evidence="2">
    <location>
        <begin position="34"/>
        <end position="70"/>
    </location>
</feature>
<evidence type="ECO:0000313" key="4">
    <source>
        <dbReference type="Proteomes" id="UP001642483"/>
    </source>
</evidence>
<reference evidence="3 4" key="1">
    <citation type="submission" date="2024-02" db="EMBL/GenBank/DDBJ databases">
        <authorList>
            <person name="Daric V."/>
            <person name="Darras S."/>
        </authorList>
    </citation>
    <scope>NUCLEOTIDE SEQUENCE [LARGE SCALE GENOMIC DNA]</scope>
</reference>
<feature type="coiled-coil region" evidence="1">
    <location>
        <begin position="357"/>
        <end position="477"/>
    </location>
</feature>
<feature type="region of interest" description="Disordered" evidence="2">
    <location>
        <begin position="137"/>
        <end position="181"/>
    </location>
</feature>
<protein>
    <submittedName>
        <fullName evidence="3">Uncharacterized protein</fullName>
    </submittedName>
</protein>
<dbReference type="Proteomes" id="UP001642483">
    <property type="component" value="Unassembled WGS sequence"/>
</dbReference>
<proteinExistence type="predicted"/>